<name>A0A841JYQ7_9BACT</name>
<accession>A0A841JYQ7</accession>
<protein>
    <submittedName>
        <fullName evidence="1">Uncharacterized protein</fullName>
    </submittedName>
</protein>
<keyword evidence="2" id="KW-1185">Reference proteome</keyword>
<dbReference type="RefSeq" id="WP_156185859.1">
    <property type="nucleotide sequence ID" value="NZ_JACHEK010000003.1"/>
</dbReference>
<reference evidence="1 2" key="1">
    <citation type="submission" date="2020-08" db="EMBL/GenBank/DDBJ databases">
        <title>Genomic Encyclopedia of Type Strains, Phase IV (KMG-IV): sequencing the most valuable type-strain genomes for metagenomic binning, comparative biology and taxonomic classification.</title>
        <authorList>
            <person name="Goeker M."/>
        </authorList>
    </citation>
    <scope>NUCLEOTIDE SEQUENCE [LARGE SCALE GENOMIC DNA]</scope>
    <source>
        <strain evidence="1 2">DSM 103733</strain>
    </source>
</reference>
<gene>
    <name evidence="1" type="ORF">HNQ77_001517</name>
</gene>
<comment type="caution">
    <text evidence="1">The sequence shown here is derived from an EMBL/GenBank/DDBJ whole genome shotgun (WGS) entry which is preliminary data.</text>
</comment>
<evidence type="ECO:0000313" key="1">
    <source>
        <dbReference type="EMBL" id="MBB6143568.1"/>
    </source>
</evidence>
<proteinExistence type="predicted"/>
<evidence type="ECO:0000313" key="2">
    <source>
        <dbReference type="Proteomes" id="UP000538666"/>
    </source>
</evidence>
<dbReference type="AlphaFoldDB" id="A0A841JYQ7"/>
<dbReference type="Proteomes" id="UP000538666">
    <property type="component" value="Unassembled WGS sequence"/>
</dbReference>
<sequence>MSPSTPVDGQAVGKTYRLSLHRAHQADASSTANVESSAPGNCLGVSIFDPEQGICRNENPDRDVGGIAGI</sequence>
<organism evidence="1 2">
    <name type="scientific">Silvibacterium bohemicum</name>
    <dbReference type="NCBI Taxonomy" id="1577686"/>
    <lineage>
        <taxon>Bacteria</taxon>
        <taxon>Pseudomonadati</taxon>
        <taxon>Acidobacteriota</taxon>
        <taxon>Terriglobia</taxon>
        <taxon>Terriglobales</taxon>
        <taxon>Acidobacteriaceae</taxon>
        <taxon>Silvibacterium</taxon>
    </lineage>
</organism>
<dbReference type="EMBL" id="JACHEK010000003">
    <property type="protein sequence ID" value="MBB6143568.1"/>
    <property type="molecule type" value="Genomic_DNA"/>
</dbReference>